<organism evidence="2 3">
    <name type="scientific">Stentor coeruleus</name>
    <dbReference type="NCBI Taxonomy" id="5963"/>
    <lineage>
        <taxon>Eukaryota</taxon>
        <taxon>Sar</taxon>
        <taxon>Alveolata</taxon>
        <taxon>Ciliophora</taxon>
        <taxon>Postciliodesmatophora</taxon>
        <taxon>Heterotrichea</taxon>
        <taxon>Heterotrichida</taxon>
        <taxon>Stentoridae</taxon>
        <taxon>Stentor</taxon>
    </lineage>
</organism>
<protein>
    <submittedName>
        <fullName evidence="2">Uncharacterized protein</fullName>
    </submittedName>
</protein>
<dbReference type="AlphaFoldDB" id="A0A1R2CA66"/>
<keyword evidence="3" id="KW-1185">Reference proteome</keyword>
<proteinExistence type="predicted"/>
<reference evidence="2 3" key="1">
    <citation type="submission" date="2016-11" db="EMBL/GenBank/DDBJ databases">
        <title>The macronuclear genome of Stentor coeruleus: a giant cell with tiny introns.</title>
        <authorList>
            <person name="Slabodnick M."/>
            <person name="Ruby J.G."/>
            <person name="Reiff S.B."/>
            <person name="Swart E.C."/>
            <person name="Gosai S."/>
            <person name="Prabakaran S."/>
            <person name="Witkowska E."/>
            <person name="Larue G.E."/>
            <person name="Fisher S."/>
            <person name="Freeman R.M."/>
            <person name="Gunawardena J."/>
            <person name="Chu W."/>
            <person name="Stover N.A."/>
            <person name="Gregory B.D."/>
            <person name="Nowacki M."/>
            <person name="Derisi J."/>
            <person name="Roy S.W."/>
            <person name="Marshall W.F."/>
            <person name="Sood P."/>
        </authorList>
    </citation>
    <scope>NUCLEOTIDE SEQUENCE [LARGE SCALE GENOMIC DNA]</scope>
    <source>
        <strain evidence="2">WM001</strain>
    </source>
</reference>
<sequence>MSESKNDEKMLIEKYEALLNGYIQDDLKDHILYDKIALLQKQNAMLENTVLSLRHELTNLIAKQDSHIPFREVRNCRYTSMNSALKKGVDSSDFEISQFSDKQSKVLEVVKKSSEGFSALINVRMDQFEHPERNIIKRYTRTLIPDSPSTKNSIDFKSDVLQSKISSLKIALGKTKNQKDQLEIENQKLLLQLKQAKEQLALCEENSSSKEVAYENKLKKLSHIISRLKDMPNLSDIIIKYEHEVNKSSKFHKRSRSSLHSNN</sequence>
<feature type="coiled-coil region" evidence="1">
    <location>
        <begin position="165"/>
        <end position="206"/>
    </location>
</feature>
<dbReference type="Proteomes" id="UP000187209">
    <property type="component" value="Unassembled WGS sequence"/>
</dbReference>
<name>A0A1R2CA66_9CILI</name>
<dbReference type="EMBL" id="MPUH01000222">
    <property type="protein sequence ID" value="OMJ85894.1"/>
    <property type="molecule type" value="Genomic_DNA"/>
</dbReference>
<comment type="caution">
    <text evidence="2">The sequence shown here is derived from an EMBL/GenBank/DDBJ whole genome shotgun (WGS) entry which is preliminary data.</text>
</comment>
<evidence type="ECO:0000313" key="3">
    <source>
        <dbReference type="Proteomes" id="UP000187209"/>
    </source>
</evidence>
<evidence type="ECO:0000256" key="1">
    <source>
        <dbReference type="SAM" id="Coils"/>
    </source>
</evidence>
<gene>
    <name evidence="2" type="ORF">SteCoe_12669</name>
</gene>
<keyword evidence="1" id="KW-0175">Coiled coil</keyword>
<evidence type="ECO:0000313" key="2">
    <source>
        <dbReference type="EMBL" id="OMJ85894.1"/>
    </source>
</evidence>
<accession>A0A1R2CA66</accession>